<sequence>MSNSPAVWIVDDDDDDQFLLGLAFRNLNPPVYVKQLYDGEELLAQLEACASLPKLVLLDLNMARKNGFDTLVEIRRLPQYTNLPVIVLTSSTLESDKTLSYSLGANGFLTKPLSDEETVSMLKLLALEWL</sequence>
<dbReference type="InterPro" id="IPR052893">
    <property type="entry name" value="TCS_response_regulator"/>
</dbReference>
<dbReference type="EMBL" id="JACWZY010000021">
    <property type="protein sequence ID" value="MBD2703329.1"/>
    <property type="molecule type" value="Genomic_DNA"/>
</dbReference>
<evidence type="ECO:0000256" key="1">
    <source>
        <dbReference type="PROSITE-ProRule" id="PRU00169"/>
    </source>
</evidence>
<reference evidence="3" key="1">
    <citation type="submission" date="2020-09" db="EMBL/GenBank/DDBJ databases">
        <authorList>
            <person name="Kim M.K."/>
        </authorList>
    </citation>
    <scope>NUCLEOTIDE SEQUENCE</scope>
    <source>
        <strain evidence="3">BT702</strain>
    </source>
</reference>
<evidence type="ECO:0000313" key="4">
    <source>
        <dbReference type="Proteomes" id="UP000598820"/>
    </source>
</evidence>
<dbReference type="Gene3D" id="3.40.50.2300">
    <property type="match status" value="1"/>
</dbReference>
<dbReference type="SMART" id="SM00448">
    <property type="entry name" value="REC"/>
    <property type="match status" value="1"/>
</dbReference>
<evidence type="ECO:0000259" key="2">
    <source>
        <dbReference type="PROSITE" id="PS50110"/>
    </source>
</evidence>
<dbReference type="RefSeq" id="WP_190889180.1">
    <property type="nucleotide sequence ID" value="NZ_JACWZY010000021.1"/>
</dbReference>
<dbReference type="Proteomes" id="UP000598820">
    <property type="component" value="Unassembled WGS sequence"/>
</dbReference>
<dbReference type="AlphaFoldDB" id="A0A926XYR1"/>
<dbReference type="GO" id="GO:0000160">
    <property type="term" value="P:phosphorelay signal transduction system"/>
    <property type="evidence" value="ECO:0007669"/>
    <property type="project" value="InterPro"/>
</dbReference>
<proteinExistence type="predicted"/>
<organism evidence="3 4">
    <name type="scientific">Spirosoma profusum</name>
    <dbReference type="NCBI Taxonomy" id="2771354"/>
    <lineage>
        <taxon>Bacteria</taxon>
        <taxon>Pseudomonadati</taxon>
        <taxon>Bacteroidota</taxon>
        <taxon>Cytophagia</taxon>
        <taxon>Cytophagales</taxon>
        <taxon>Cytophagaceae</taxon>
        <taxon>Spirosoma</taxon>
    </lineage>
</organism>
<dbReference type="SUPFAM" id="SSF52172">
    <property type="entry name" value="CheY-like"/>
    <property type="match status" value="1"/>
</dbReference>
<protein>
    <submittedName>
        <fullName evidence="3">Response regulator</fullName>
    </submittedName>
</protein>
<dbReference type="Pfam" id="PF00072">
    <property type="entry name" value="Response_reg"/>
    <property type="match status" value="1"/>
</dbReference>
<feature type="modified residue" description="4-aspartylphosphate" evidence="1">
    <location>
        <position position="59"/>
    </location>
</feature>
<evidence type="ECO:0000313" key="3">
    <source>
        <dbReference type="EMBL" id="MBD2703329.1"/>
    </source>
</evidence>
<comment type="caution">
    <text evidence="3">The sequence shown here is derived from an EMBL/GenBank/DDBJ whole genome shotgun (WGS) entry which is preliminary data.</text>
</comment>
<accession>A0A926XYR1</accession>
<keyword evidence="1" id="KW-0597">Phosphoprotein</keyword>
<keyword evidence="4" id="KW-1185">Reference proteome</keyword>
<dbReference type="InterPro" id="IPR011006">
    <property type="entry name" value="CheY-like_superfamily"/>
</dbReference>
<name>A0A926XYR1_9BACT</name>
<dbReference type="PROSITE" id="PS50110">
    <property type="entry name" value="RESPONSE_REGULATORY"/>
    <property type="match status" value="1"/>
</dbReference>
<feature type="domain" description="Response regulatory" evidence="2">
    <location>
        <begin position="6"/>
        <end position="126"/>
    </location>
</feature>
<dbReference type="InterPro" id="IPR001789">
    <property type="entry name" value="Sig_transdc_resp-reg_receiver"/>
</dbReference>
<gene>
    <name evidence="3" type="ORF">IC229_21975</name>
</gene>
<dbReference type="PANTHER" id="PTHR44520">
    <property type="entry name" value="RESPONSE REGULATOR RCP1-RELATED"/>
    <property type="match status" value="1"/>
</dbReference>